<evidence type="ECO:0000256" key="2">
    <source>
        <dbReference type="SAM" id="MobiDB-lite"/>
    </source>
</evidence>
<proteinExistence type="inferred from homology"/>
<evidence type="ECO:0000313" key="5">
    <source>
        <dbReference type="Proteomes" id="UP000627369"/>
    </source>
</evidence>
<dbReference type="InterPro" id="IPR036390">
    <property type="entry name" value="WH_DNA-bd_sf"/>
</dbReference>
<evidence type="ECO:0000256" key="1">
    <source>
        <dbReference type="ARBA" id="ARBA00006479"/>
    </source>
</evidence>
<accession>A0A919FW89</accession>
<sequence>MAEHYRVVVKKPRPRQRTEPPASLGEIFTLVRQGMRTRGEIARATGLAPSTVSLRVETLIQAGLLEELAGEAGTVGRRARELQVRARAGVVVAATLGSNHLRVMLADLSAAVLYDVEQPVDVAVGPNALIDEIWRRVEVGLAAIELEPDALRGLALGVPAPVDSRAGALAPSHLPGWDQVRVYELLGAHTDAPLLVENDANLLAVAEAALAGPAVEHLLAVKVGSRIGSGIISAGVLHQGASGAAGEFSHTPTGGTSAIPCSCGTDDCLESVASGSAVAARLRAAGRDVPGTAALLELARAGDPQVVAELREAGRRVGEVLAGVVNFLNPHAVAFGGVLSTSAPFVAAVRGVLFLRCLPIVSAVLDVREGRGGPSAEALGGVRLILERILTADAVDRLVAER</sequence>
<dbReference type="EMBL" id="BNAS01000003">
    <property type="protein sequence ID" value="GHH73460.1"/>
    <property type="molecule type" value="Genomic_DNA"/>
</dbReference>
<reference evidence="4" key="2">
    <citation type="submission" date="2020-09" db="EMBL/GenBank/DDBJ databases">
        <authorList>
            <person name="Sun Q."/>
            <person name="Zhou Y."/>
        </authorList>
    </citation>
    <scope>NUCLEOTIDE SEQUENCE</scope>
    <source>
        <strain evidence="4">CGMCC 4.7398</strain>
    </source>
</reference>
<keyword evidence="5" id="KW-1185">Reference proteome</keyword>
<reference evidence="4" key="1">
    <citation type="journal article" date="2014" name="Int. J. Syst. Evol. Microbiol.">
        <title>Complete genome sequence of Corynebacterium casei LMG S-19264T (=DSM 44701T), isolated from a smear-ripened cheese.</title>
        <authorList>
            <consortium name="US DOE Joint Genome Institute (JGI-PGF)"/>
            <person name="Walter F."/>
            <person name="Albersmeier A."/>
            <person name="Kalinowski J."/>
            <person name="Ruckert C."/>
        </authorList>
    </citation>
    <scope>NUCLEOTIDE SEQUENCE</scope>
    <source>
        <strain evidence="4">CGMCC 4.7398</strain>
    </source>
</reference>
<dbReference type="InterPro" id="IPR036388">
    <property type="entry name" value="WH-like_DNA-bd_sf"/>
</dbReference>
<dbReference type="Pfam" id="PF09339">
    <property type="entry name" value="HTH_IclR"/>
    <property type="match status" value="1"/>
</dbReference>
<dbReference type="InterPro" id="IPR043129">
    <property type="entry name" value="ATPase_NBD"/>
</dbReference>
<dbReference type="Gene3D" id="3.30.420.40">
    <property type="match status" value="2"/>
</dbReference>
<comment type="caution">
    <text evidence="4">The sequence shown here is derived from an EMBL/GenBank/DDBJ whole genome shotgun (WGS) entry which is preliminary data.</text>
</comment>
<dbReference type="InterPro" id="IPR000600">
    <property type="entry name" value="ROK"/>
</dbReference>
<dbReference type="Proteomes" id="UP000627369">
    <property type="component" value="Unassembled WGS sequence"/>
</dbReference>
<dbReference type="Gene3D" id="1.10.10.10">
    <property type="entry name" value="Winged helix-like DNA-binding domain superfamily/Winged helix DNA-binding domain"/>
    <property type="match status" value="1"/>
</dbReference>
<gene>
    <name evidence="4" type="ORF">GCM10017772_25130</name>
</gene>
<dbReference type="GO" id="GO:0003677">
    <property type="term" value="F:DNA binding"/>
    <property type="evidence" value="ECO:0007669"/>
    <property type="project" value="InterPro"/>
</dbReference>
<dbReference type="GO" id="GO:0006355">
    <property type="term" value="P:regulation of DNA-templated transcription"/>
    <property type="evidence" value="ECO:0007669"/>
    <property type="project" value="InterPro"/>
</dbReference>
<dbReference type="PANTHER" id="PTHR18964">
    <property type="entry name" value="ROK (REPRESSOR, ORF, KINASE) FAMILY"/>
    <property type="match status" value="1"/>
</dbReference>
<evidence type="ECO:0000259" key="3">
    <source>
        <dbReference type="Pfam" id="PF09339"/>
    </source>
</evidence>
<feature type="region of interest" description="Disordered" evidence="2">
    <location>
        <begin position="1"/>
        <end position="22"/>
    </location>
</feature>
<dbReference type="PANTHER" id="PTHR18964:SF173">
    <property type="entry name" value="GLUCOKINASE"/>
    <property type="match status" value="1"/>
</dbReference>
<organism evidence="4 5">
    <name type="scientific">Promicromonospora soli</name>
    <dbReference type="NCBI Taxonomy" id="2035533"/>
    <lineage>
        <taxon>Bacteria</taxon>
        <taxon>Bacillati</taxon>
        <taxon>Actinomycetota</taxon>
        <taxon>Actinomycetes</taxon>
        <taxon>Micrococcales</taxon>
        <taxon>Promicromonosporaceae</taxon>
        <taxon>Promicromonospora</taxon>
    </lineage>
</organism>
<comment type="similarity">
    <text evidence="1">Belongs to the ROK (NagC/XylR) family.</text>
</comment>
<protein>
    <submittedName>
        <fullName evidence="4">Transcriptional regulator</fullName>
    </submittedName>
</protein>
<feature type="domain" description="HTH iclR-type" evidence="3">
    <location>
        <begin position="37"/>
        <end position="67"/>
    </location>
</feature>
<dbReference type="SUPFAM" id="SSF46785">
    <property type="entry name" value="Winged helix' DNA-binding domain"/>
    <property type="match status" value="1"/>
</dbReference>
<dbReference type="Pfam" id="PF00480">
    <property type="entry name" value="ROK"/>
    <property type="match status" value="1"/>
</dbReference>
<dbReference type="AlphaFoldDB" id="A0A919FW89"/>
<evidence type="ECO:0000313" key="4">
    <source>
        <dbReference type="EMBL" id="GHH73460.1"/>
    </source>
</evidence>
<dbReference type="SUPFAM" id="SSF53067">
    <property type="entry name" value="Actin-like ATPase domain"/>
    <property type="match status" value="1"/>
</dbReference>
<name>A0A919FW89_9MICO</name>
<dbReference type="InterPro" id="IPR005471">
    <property type="entry name" value="Tscrpt_reg_IclR_N"/>
</dbReference>